<dbReference type="Pfam" id="PF13416">
    <property type="entry name" value="SBP_bac_8"/>
    <property type="match status" value="1"/>
</dbReference>
<evidence type="ECO:0000313" key="7">
    <source>
        <dbReference type="EMBL" id="TBL79150.1"/>
    </source>
</evidence>
<accession>A0A4Q9DTW9</accession>
<dbReference type="CDD" id="cd13580">
    <property type="entry name" value="PBP2_AlgQ_like_1"/>
    <property type="match status" value="1"/>
</dbReference>
<dbReference type="Gene3D" id="3.40.190.10">
    <property type="entry name" value="Periplasmic binding protein-like II"/>
    <property type="match status" value="2"/>
</dbReference>
<feature type="signal peptide" evidence="6">
    <location>
        <begin position="1"/>
        <end position="25"/>
    </location>
</feature>
<evidence type="ECO:0000256" key="3">
    <source>
        <dbReference type="ARBA" id="ARBA00023136"/>
    </source>
</evidence>
<dbReference type="PROSITE" id="PS51257">
    <property type="entry name" value="PROKAR_LIPOPROTEIN"/>
    <property type="match status" value="1"/>
</dbReference>
<dbReference type="SUPFAM" id="SSF53850">
    <property type="entry name" value="Periplasmic binding protein-like II"/>
    <property type="match status" value="1"/>
</dbReference>
<dbReference type="InterPro" id="IPR050490">
    <property type="entry name" value="Bact_solute-bd_prot1"/>
</dbReference>
<organism evidence="7 8">
    <name type="scientific">Paenibacillus thalictri</name>
    <dbReference type="NCBI Taxonomy" id="2527873"/>
    <lineage>
        <taxon>Bacteria</taxon>
        <taxon>Bacillati</taxon>
        <taxon>Bacillota</taxon>
        <taxon>Bacilli</taxon>
        <taxon>Bacillales</taxon>
        <taxon>Paenibacillaceae</taxon>
        <taxon>Paenibacillus</taxon>
    </lineage>
</organism>
<keyword evidence="5" id="KW-0449">Lipoprotein</keyword>
<keyword evidence="2 6" id="KW-0732">Signal</keyword>
<feature type="chain" id="PRO_5039033811" evidence="6">
    <location>
        <begin position="26"/>
        <end position="515"/>
    </location>
</feature>
<keyword evidence="1" id="KW-1003">Cell membrane</keyword>
<keyword evidence="3" id="KW-0472">Membrane</keyword>
<reference evidence="7 8" key="1">
    <citation type="submission" date="2019-02" db="EMBL/GenBank/DDBJ databases">
        <title>Paenibacillus sp. nov., isolated from surface-sterilized tissue of Thalictrum simplex L.</title>
        <authorList>
            <person name="Tuo L."/>
        </authorList>
    </citation>
    <scope>NUCLEOTIDE SEQUENCE [LARGE SCALE GENOMIC DNA]</scope>
    <source>
        <strain evidence="7 8">N2SHLJ1</strain>
    </source>
</reference>
<keyword evidence="8" id="KW-1185">Reference proteome</keyword>
<keyword evidence="4" id="KW-0564">Palmitate</keyword>
<proteinExistence type="predicted"/>
<evidence type="ECO:0000256" key="4">
    <source>
        <dbReference type="ARBA" id="ARBA00023139"/>
    </source>
</evidence>
<dbReference type="AlphaFoldDB" id="A0A4Q9DTW9"/>
<evidence type="ECO:0000256" key="2">
    <source>
        <dbReference type="ARBA" id="ARBA00022729"/>
    </source>
</evidence>
<dbReference type="OrthoDB" id="9787283at2"/>
<dbReference type="EMBL" id="SIRE01000008">
    <property type="protein sequence ID" value="TBL79150.1"/>
    <property type="molecule type" value="Genomic_DNA"/>
</dbReference>
<dbReference type="RefSeq" id="WP_131013787.1">
    <property type="nucleotide sequence ID" value="NZ_SIRE01000008.1"/>
</dbReference>
<comment type="caution">
    <text evidence="7">The sequence shown here is derived from an EMBL/GenBank/DDBJ whole genome shotgun (WGS) entry which is preliminary data.</text>
</comment>
<dbReference type="PANTHER" id="PTHR43649:SF33">
    <property type="entry name" value="POLYGALACTURONAN_RHAMNOGALACTURONAN-BINDING PROTEIN YTCQ"/>
    <property type="match status" value="1"/>
</dbReference>
<evidence type="ECO:0000256" key="5">
    <source>
        <dbReference type="ARBA" id="ARBA00023288"/>
    </source>
</evidence>
<dbReference type="InterPro" id="IPR006059">
    <property type="entry name" value="SBP"/>
</dbReference>
<evidence type="ECO:0000256" key="1">
    <source>
        <dbReference type="ARBA" id="ARBA00022475"/>
    </source>
</evidence>
<dbReference type="PANTHER" id="PTHR43649">
    <property type="entry name" value="ARABINOSE-BINDING PROTEIN-RELATED"/>
    <property type="match status" value="1"/>
</dbReference>
<name>A0A4Q9DTW9_9BACL</name>
<gene>
    <name evidence="7" type="ORF">EYB31_13120</name>
</gene>
<dbReference type="Proteomes" id="UP000293142">
    <property type="component" value="Unassembled WGS sequence"/>
</dbReference>
<protein>
    <submittedName>
        <fullName evidence="7">Extracellular solute-binding protein</fullName>
    </submittedName>
</protein>
<evidence type="ECO:0000313" key="8">
    <source>
        <dbReference type="Proteomes" id="UP000293142"/>
    </source>
</evidence>
<sequence length="515" mass="56969">MRKHGKHTMVMAAGLSLAMISTACGGGGADKTPNKEGAATSAKKETPTEISIMSTFYSQEPPADDNIIVKEVEKRTNTKLKITWVSSNNYTDKQNVTLASGNIPDLMLVMDPFAPNVVSMARQGAFWDLSPMIQNYPNLSKFPEISWSNIKSEGGKIYGIPRVRPTDGQQVLFIREDWLKKLNLKMPETLDDVYKVMKAFTENDPDGNNKKDTFGFTANVNATDMGYFAIFENAFNNANGKWKLKDGQLVDTVLEPGTKQAIEFLTKAYQEGLIPPDFAVLKNNQAKEMLASNRAGMSVDAINAAWTNGDELRKTMPDADFYPLPSITGPNGKFVSKSTGFFGVFLIPKKVPEAKLKKILEFMDYGASEEGGSLADYGLKDLHYTEQGGVKTATAQAAKDNVSPNAFGQIFKNFDKYFRAYAPGITPPKMDRNKKIIDEQEKISIGEPHIGLVSETNIKLGSDYAKKIMELKIAIIMGKEKLDAWDVFVAKLKADSEYQKIITEMNDAYKKKAGK</sequence>
<evidence type="ECO:0000256" key="6">
    <source>
        <dbReference type="SAM" id="SignalP"/>
    </source>
</evidence>